<dbReference type="OrthoDB" id="412793at2759"/>
<dbReference type="AlphaFoldDB" id="A0A2W1B975"/>
<name>A0A2W1B975_HELAM</name>
<organism evidence="1 2">
    <name type="scientific">Helicoverpa armigera</name>
    <name type="common">Cotton bollworm</name>
    <name type="synonym">Heliothis armigera</name>
    <dbReference type="NCBI Taxonomy" id="29058"/>
    <lineage>
        <taxon>Eukaryota</taxon>
        <taxon>Metazoa</taxon>
        <taxon>Ecdysozoa</taxon>
        <taxon>Arthropoda</taxon>
        <taxon>Hexapoda</taxon>
        <taxon>Insecta</taxon>
        <taxon>Pterygota</taxon>
        <taxon>Neoptera</taxon>
        <taxon>Endopterygota</taxon>
        <taxon>Lepidoptera</taxon>
        <taxon>Glossata</taxon>
        <taxon>Ditrysia</taxon>
        <taxon>Noctuoidea</taxon>
        <taxon>Noctuidae</taxon>
        <taxon>Heliothinae</taxon>
        <taxon>Helicoverpa</taxon>
    </lineage>
</organism>
<keyword evidence="2" id="KW-1185">Reference proteome</keyword>
<dbReference type="EMBL" id="KZ150330">
    <property type="protein sequence ID" value="PZC71361.1"/>
    <property type="molecule type" value="Genomic_DNA"/>
</dbReference>
<gene>
    <name evidence="1" type="primary">HaOG213580</name>
    <name evidence="1" type="ORF">B5X24_HaOG213580</name>
</gene>
<evidence type="ECO:0000313" key="2">
    <source>
        <dbReference type="Proteomes" id="UP000249218"/>
    </source>
</evidence>
<evidence type="ECO:0008006" key="3">
    <source>
        <dbReference type="Google" id="ProtNLM"/>
    </source>
</evidence>
<sequence length="107" mass="12973">MPFFYRPTAGHRPPLTWRSTKLIEVDKIKRRKWNWIGHTLRRYPDHIPRQALDWNPQGKRKRGRPKQSWRRTIIAEAATMGRTWSEIKREAQDRTRWRSTVDALCPI</sequence>
<protein>
    <recommendedName>
        <fullName evidence="3">Endonuclease-reverse transcriptase</fullName>
    </recommendedName>
</protein>
<proteinExistence type="predicted"/>
<reference evidence="1 2" key="1">
    <citation type="journal article" date="2017" name="BMC Biol.">
        <title>Genomic innovations, transcriptional plasticity and gene loss underlying the evolution and divergence of two highly polyphagous and invasive Helicoverpa pest species.</title>
        <authorList>
            <person name="Pearce S.L."/>
            <person name="Clarke D.F."/>
            <person name="East P.D."/>
            <person name="Elfekih S."/>
            <person name="Gordon K.H."/>
            <person name="Jermiin L.S."/>
            <person name="McGaughran A."/>
            <person name="Oakeshott J.G."/>
            <person name="Papanikolaou A."/>
            <person name="Perera O.P."/>
            <person name="Rane R.V."/>
            <person name="Richards S."/>
            <person name="Tay W.T."/>
            <person name="Walsh T.K."/>
            <person name="Anderson A."/>
            <person name="Anderson C.J."/>
            <person name="Asgari S."/>
            <person name="Board P.G."/>
            <person name="Bretschneider A."/>
            <person name="Campbell P.M."/>
            <person name="Chertemps T."/>
            <person name="Christeller J.T."/>
            <person name="Coppin C.W."/>
            <person name="Downes S.J."/>
            <person name="Duan G."/>
            <person name="Farnsworth C.A."/>
            <person name="Good R.T."/>
            <person name="Han L.B."/>
            <person name="Han Y.C."/>
            <person name="Hatje K."/>
            <person name="Horne I."/>
            <person name="Huang Y.P."/>
            <person name="Hughes D.S."/>
            <person name="Jacquin-Joly E."/>
            <person name="James W."/>
            <person name="Jhangiani S."/>
            <person name="Kollmar M."/>
            <person name="Kuwar S.S."/>
            <person name="Li S."/>
            <person name="Liu N.Y."/>
            <person name="Maibeche M.T."/>
            <person name="Miller J.R."/>
            <person name="Montagne N."/>
            <person name="Perry T."/>
            <person name="Qu J."/>
            <person name="Song S.V."/>
            <person name="Sutton G.G."/>
            <person name="Vogel H."/>
            <person name="Walenz B.P."/>
            <person name="Xu W."/>
            <person name="Zhang H.J."/>
            <person name="Zou Z."/>
            <person name="Batterham P."/>
            <person name="Edwards O.R."/>
            <person name="Feyereisen R."/>
            <person name="Gibbs R.A."/>
            <person name="Heckel D.G."/>
            <person name="McGrath A."/>
            <person name="Robin C."/>
            <person name="Scherer S.E."/>
            <person name="Worley K.C."/>
            <person name="Wu Y.D."/>
        </authorList>
    </citation>
    <scope>NUCLEOTIDE SEQUENCE [LARGE SCALE GENOMIC DNA]</scope>
    <source>
        <strain evidence="1">Harm_GR_Male_#8</strain>
        <tissue evidence="1">Whole organism</tissue>
    </source>
</reference>
<dbReference type="Proteomes" id="UP000249218">
    <property type="component" value="Unassembled WGS sequence"/>
</dbReference>
<accession>A0A2W1B975</accession>
<evidence type="ECO:0000313" key="1">
    <source>
        <dbReference type="EMBL" id="PZC71361.1"/>
    </source>
</evidence>